<dbReference type="EMBL" id="JADGJD010001452">
    <property type="protein sequence ID" value="KAJ3041968.1"/>
    <property type="molecule type" value="Genomic_DNA"/>
</dbReference>
<keyword evidence="2" id="KW-1185">Reference proteome</keyword>
<organism evidence="1 2">
    <name type="scientific">Rhizophlyctis rosea</name>
    <dbReference type="NCBI Taxonomy" id="64517"/>
    <lineage>
        <taxon>Eukaryota</taxon>
        <taxon>Fungi</taxon>
        <taxon>Fungi incertae sedis</taxon>
        <taxon>Chytridiomycota</taxon>
        <taxon>Chytridiomycota incertae sedis</taxon>
        <taxon>Chytridiomycetes</taxon>
        <taxon>Rhizophlyctidales</taxon>
        <taxon>Rhizophlyctidaceae</taxon>
        <taxon>Rhizophlyctis</taxon>
    </lineage>
</organism>
<dbReference type="AlphaFoldDB" id="A0AAD5SBG7"/>
<proteinExistence type="predicted"/>
<sequence>MGKLLANFLRGLLGDKLKARRTRNQTQHRTTAADPDGVETTGLQVQVDRTNEDVEALQNVVKGLKESQNATMSFVPFVESPSIPSRKIRAFVYAGGSPATNSKDEFHAAHNTNAAQPTPQNLEHFDVHDSQDFEKDFNKLRFWMQSVIMPDCSGEHPFRRATDMGLSVEAITKSVKENLFGRWSPDGEGYFIGQLSHGLARSAEVELPKQTTLDLFDLTLNTWVTQAASKTFLFYFVDACYAGCIVQRAKAWSKEHPDRRLYVQACCSSTQRVLPGFTPQWLAHNGFTVGDTDGQYEPEYFASDDQAPFKFLGQRIE</sequence>
<name>A0AAD5SBG7_9FUNG</name>
<protein>
    <submittedName>
        <fullName evidence="1">Uncharacterized protein</fullName>
    </submittedName>
</protein>
<evidence type="ECO:0000313" key="1">
    <source>
        <dbReference type="EMBL" id="KAJ3041968.1"/>
    </source>
</evidence>
<accession>A0AAD5SBG7</accession>
<reference evidence="1" key="1">
    <citation type="submission" date="2020-05" db="EMBL/GenBank/DDBJ databases">
        <title>Phylogenomic resolution of chytrid fungi.</title>
        <authorList>
            <person name="Stajich J.E."/>
            <person name="Amses K."/>
            <person name="Simmons R."/>
            <person name="Seto K."/>
            <person name="Myers J."/>
            <person name="Bonds A."/>
            <person name="Quandt C.A."/>
            <person name="Barry K."/>
            <person name="Liu P."/>
            <person name="Grigoriev I."/>
            <person name="Longcore J.E."/>
            <person name="James T.Y."/>
        </authorList>
    </citation>
    <scope>NUCLEOTIDE SEQUENCE</scope>
    <source>
        <strain evidence="1">JEL0318</strain>
    </source>
</reference>
<gene>
    <name evidence="1" type="ORF">HK097_002146</name>
</gene>
<evidence type="ECO:0000313" key="2">
    <source>
        <dbReference type="Proteomes" id="UP001212841"/>
    </source>
</evidence>
<comment type="caution">
    <text evidence="1">The sequence shown here is derived from an EMBL/GenBank/DDBJ whole genome shotgun (WGS) entry which is preliminary data.</text>
</comment>
<dbReference type="Proteomes" id="UP001212841">
    <property type="component" value="Unassembled WGS sequence"/>
</dbReference>